<dbReference type="OrthoDB" id="291892at2"/>
<name>A0A4Q1C9T7_9BACT</name>
<evidence type="ECO:0000256" key="1">
    <source>
        <dbReference type="SAM" id="Phobius"/>
    </source>
</evidence>
<dbReference type="Proteomes" id="UP000290218">
    <property type="component" value="Unassembled WGS sequence"/>
</dbReference>
<keyword evidence="1" id="KW-0812">Transmembrane</keyword>
<protein>
    <recommendedName>
        <fullName evidence="2">VanZ-like domain-containing protein</fullName>
    </recommendedName>
</protein>
<feature type="transmembrane region" description="Helical" evidence="1">
    <location>
        <begin position="99"/>
        <end position="118"/>
    </location>
</feature>
<keyword evidence="1" id="KW-1133">Transmembrane helix</keyword>
<keyword evidence="1" id="KW-0472">Membrane</keyword>
<dbReference type="InterPro" id="IPR006976">
    <property type="entry name" value="VanZ-like"/>
</dbReference>
<reference evidence="3 4" key="1">
    <citation type="submission" date="2019-01" db="EMBL/GenBank/DDBJ databases">
        <title>Lacunisphaera sp. strain TWA-58.</title>
        <authorList>
            <person name="Chen W.-M."/>
        </authorList>
    </citation>
    <scope>NUCLEOTIDE SEQUENCE [LARGE SCALE GENOMIC DNA]</scope>
    <source>
        <strain evidence="3 4">TWA-58</strain>
    </source>
</reference>
<gene>
    <name evidence="3" type="ORF">ESB00_08005</name>
</gene>
<proteinExistence type="predicted"/>
<comment type="caution">
    <text evidence="3">The sequence shown here is derived from an EMBL/GenBank/DDBJ whole genome shotgun (WGS) entry which is preliminary data.</text>
</comment>
<evidence type="ECO:0000259" key="2">
    <source>
        <dbReference type="Pfam" id="PF04892"/>
    </source>
</evidence>
<dbReference type="AlphaFoldDB" id="A0A4Q1C9T7"/>
<evidence type="ECO:0000313" key="4">
    <source>
        <dbReference type="Proteomes" id="UP000290218"/>
    </source>
</evidence>
<dbReference type="NCBIfam" id="NF037970">
    <property type="entry name" value="vanZ_1"/>
    <property type="match status" value="1"/>
</dbReference>
<dbReference type="EMBL" id="SDHX01000001">
    <property type="protein sequence ID" value="RXK55817.1"/>
    <property type="molecule type" value="Genomic_DNA"/>
</dbReference>
<feature type="transmembrane region" description="Helical" evidence="1">
    <location>
        <begin position="60"/>
        <end position="79"/>
    </location>
</feature>
<accession>A0A4Q1C9T7</accession>
<feature type="domain" description="VanZ-like" evidence="2">
    <location>
        <begin position="39"/>
        <end position="114"/>
    </location>
</feature>
<sequence>MPMPAVRRETVWPVVLAATITICSGYPAAVPEAGWFQPDKVGHFAAYGALATAIIRHPSLVRWPLLGLWWALPLASLYGLGDEFRQTLNFYRSFDLADWAADTAGAAVAVVLYLRWAWYRRLMETPVWKKRVSPKSNPSEAKLAGQIS</sequence>
<organism evidence="3 4">
    <name type="scientific">Oleiharenicola lentus</name>
    <dbReference type="NCBI Taxonomy" id="2508720"/>
    <lineage>
        <taxon>Bacteria</taxon>
        <taxon>Pseudomonadati</taxon>
        <taxon>Verrucomicrobiota</taxon>
        <taxon>Opitutia</taxon>
        <taxon>Opitutales</taxon>
        <taxon>Opitutaceae</taxon>
        <taxon>Oleiharenicola</taxon>
    </lineage>
</organism>
<keyword evidence="4" id="KW-1185">Reference proteome</keyword>
<dbReference type="Pfam" id="PF04892">
    <property type="entry name" value="VanZ"/>
    <property type="match status" value="1"/>
</dbReference>
<evidence type="ECO:0000313" key="3">
    <source>
        <dbReference type="EMBL" id="RXK55817.1"/>
    </source>
</evidence>